<dbReference type="SUPFAM" id="SSF52980">
    <property type="entry name" value="Restriction endonuclease-like"/>
    <property type="match status" value="1"/>
</dbReference>
<gene>
    <name evidence="2" type="ORF">IQ217_04245</name>
</gene>
<proteinExistence type="predicted"/>
<dbReference type="EMBL" id="JADEVV010000008">
    <property type="protein sequence ID" value="MBE9253084.1"/>
    <property type="molecule type" value="Genomic_DNA"/>
</dbReference>
<organism evidence="2 3">
    <name type="scientific">Synechocystis salina LEGE 00031</name>
    <dbReference type="NCBI Taxonomy" id="1828736"/>
    <lineage>
        <taxon>Bacteria</taxon>
        <taxon>Bacillati</taxon>
        <taxon>Cyanobacteriota</taxon>
        <taxon>Cyanophyceae</taxon>
        <taxon>Synechococcales</taxon>
        <taxon>Merismopediaceae</taxon>
        <taxon>Synechocystis</taxon>
    </lineage>
</organism>
<name>A0ABR9VP33_9SYNC</name>
<evidence type="ECO:0000313" key="2">
    <source>
        <dbReference type="EMBL" id="MBE9253084.1"/>
    </source>
</evidence>
<sequence>MTTTLKLQPAIAIDSDKFFQICQQNPELIIEENAQGELLIMSPTGGEIGRKNAELIADFIIWNRKHKLGFVFDSSTCFQLPQGGRRSPDIAWIKKEHWLDLSTEERAKFPPICPDFVLELLSPSETLTATQTKMEEYLASGLRLGWLIDPQNQQVEVYRSNQPKEILVKSNQLLGENILLNFILEIDWLWK</sequence>
<dbReference type="InterPro" id="IPR008538">
    <property type="entry name" value="Uma2"/>
</dbReference>
<dbReference type="InterPro" id="IPR012296">
    <property type="entry name" value="Nuclease_put_TT1808"/>
</dbReference>
<evidence type="ECO:0000259" key="1">
    <source>
        <dbReference type="Pfam" id="PF05685"/>
    </source>
</evidence>
<keyword evidence="2" id="KW-0255">Endonuclease</keyword>
<dbReference type="Gene3D" id="3.90.1570.10">
    <property type="entry name" value="tt1808, chain A"/>
    <property type="match status" value="1"/>
</dbReference>
<evidence type="ECO:0000313" key="3">
    <source>
        <dbReference type="Proteomes" id="UP000658720"/>
    </source>
</evidence>
<dbReference type="GO" id="GO:0004519">
    <property type="term" value="F:endonuclease activity"/>
    <property type="evidence" value="ECO:0007669"/>
    <property type="project" value="UniProtKB-KW"/>
</dbReference>
<dbReference type="CDD" id="cd06260">
    <property type="entry name" value="DUF820-like"/>
    <property type="match status" value="1"/>
</dbReference>
<dbReference type="Proteomes" id="UP000658720">
    <property type="component" value="Unassembled WGS sequence"/>
</dbReference>
<comment type="caution">
    <text evidence="2">The sequence shown here is derived from an EMBL/GenBank/DDBJ whole genome shotgun (WGS) entry which is preliminary data.</text>
</comment>
<keyword evidence="3" id="KW-1185">Reference proteome</keyword>
<keyword evidence="2" id="KW-0540">Nuclease</keyword>
<reference evidence="2 3" key="1">
    <citation type="submission" date="2020-10" db="EMBL/GenBank/DDBJ databases">
        <authorList>
            <person name="Castelo-Branco R."/>
            <person name="Eusebio N."/>
            <person name="Adriana R."/>
            <person name="Vieira A."/>
            <person name="Brugerolle De Fraissinette N."/>
            <person name="Rezende De Castro R."/>
            <person name="Schneider M.P."/>
            <person name="Vasconcelos V."/>
            <person name="Leao P.N."/>
        </authorList>
    </citation>
    <scope>NUCLEOTIDE SEQUENCE [LARGE SCALE GENOMIC DNA]</scope>
    <source>
        <strain evidence="2 3">LEGE 00031</strain>
    </source>
</reference>
<dbReference type="Pfam" id="PF05685">
    <property type="entry name" value="Uma2"/>
    <property type="match status" value="1"/>
</dbReference>
<accession>A0ABR9VP33</accession>
<dbReference type="InterPro" id="IPR011335">
    <property type="entry name" value="Restrct_endonuc-II-like"/>
</dbReference>
<dbReference type="PANTHER" id="PTHR34107:SF6">
    <property type="entry name" value="SLR0981 PROTEIN"/>
    <property type="match status" value="1"/>
</dbReference>
<feature type="domain" description="Putative restriction endonuclease" evidence="1">
    <location>
        <begin position="16"/>
        <end position="184"/>
    </location>
</feature>
<keyword evidence="2" id="KW-0378">Hydrolase</keyword>
<dbReference type="RefSeq" id="WP_194019028.1">
    <property type="nucleotide sequence ID" value="NZ_JADEVV010000008.1"/>
</dbReference>
<dbReference type="PANTHER" id="PTHR34107">
    <property type="entry name" value="SLL0198 PROTEIN-RELATED"/>
    <property type="match status" value="1"/>
</dbReference>
<protein>
    <submittedName>
        <fullName evidence="2">Uma2 family endonuclease</fullName>
    </submittedName>
</protein>